<feature type="region of interest" description="Disordered" evidence="2">
    <location>
        <begin position="226"/>
        <end position="369"/>
    </location>
</feature>
<dbReference type="RefSeq" id="XP_035324408.1">
    <property type="nucleotide sequence ID" value="XM_035462984.1"/>
</dbReference>
<gene>
    <name evidence="4" type="ORF">GMORB2_1001</name>
</gene>
<dbReference type="EMBL" id="JAANYQ010000002">
    <property type="protein sequence ID" value="KAF4125756.1"/>
    <property type="molecule type" value="Genomic_DNA"/>
</dbReference>
<sequence length="715" mass="78087">MASSQPAPAQPKRYQYQLFPRERQLPALNMNKAPELEKVMEVAVADKEKDDQQAGKSTPAISLKSKISQHSLVRRRKISVPDLGPMTTVHEVPMDSRTWLPRTGFWFGRGADEPTATIPGRPAIHERSTSAPADDMKYKKRQQRQQGQDQEPMKSFLFVDQEEEEQGQKTGEMSFKEYAERKLSSALPRQLAPLIIPGTSAKSSSQTLDRNYPYSALPGPEAIRSTTSVHNKSASASSSSKGILLPSTRYTPPPSTSSTDVSSQSLTPATTAASVPLTTPVSAPTAESHRVSPKPWEGRSMTPVIMERSLTPQPAAPQRPATSLGHRRGASESSSLESRGRARKRTEPVHNLPLSSKRSASRLDGTQERKATLERRAFEELPRGFPPREAVLNLSVEELASVHRQAYAQVEHFEVLKMHDVESLSKELRRLDERTEYLRRTYNSLRSGRRNLQGRICQFLRSPRVAKFSPESMLKQEEALAELDASIDDWANKLEMAENRRTRVRQKLLEHVAAAAIMTTCGCERSISPPPAPTSATSTAGISTPPRSPTKASCRSAGGGGGSSSPSPQRNGAHVPSTILENPVGEEAENGESKSSGDRGLSVSRVASLKRSDVESIRIYAGDDITTLLANVENEITRLSREITDPEEDKWPDMRRRAIHRQKSHELLSGWADVPQVAAMKAVKGAAAAAAAAGAGAGSYDRAASPPPPTPPAKD</sequence>
<protein>
    <recommendedName>
        <fullName evidence="3">Up-regulated during septation protein 1 domain-containing protein</fullName>
    </recommendedName>
</protein>
<feature type="compositionally biased region" description="Low complexity" evidence="2">
    <location>
        <begin position="312"/>
        <end position="321"/>
    </location>
</feature>
<dbReference type="AlphaFoldDB" id="A0A9P4Z1L9"/>
<feature type="region of interest" description="Disordered" evidence="2">
    <location>
        <begin position="525"/>
        <end position="603"/>
    </location>
</feature>
<name>A0A9P4Z1L9_9HYPO</name>
<feature type="compositionally biased region" description="Low complexity" evidence="2">
    <location>
        <begin position="534"/>
        <end position="545"/>
    </location>
</feature>
<feature type="compositionally biased region" description="Polar residues" evidence="2">
    <location>
        <begin position="269"/>
        <end position="282"/>
    </location>
</feature>
<feature type="region of interest" description="Disordered" evidence="2">
    <location>
        <begin position="694"/>
        <end position="715"/>
    </location>
</feature>
<evidence type="ECO:0000256" key="2">
    <source>
        <dbReference type="SAM" id="MobiDB-lite"/>
    </source>
</evidence>
<comment type="caution">
    <text evidence="4">The sequence shown here is derived from an EMBL/GenBank/DDBJ whole genome shotgun (WGS) entry which is preliminary data.</text>
</comment>
<feature type="coiled-coil region" evidence="1">
    <location>
        <begin position="473"/>
        <end position="507"/>
    </location>
</feature>
<evidence type="ECO:0000313" key="4">
    <source>
        <dbReference type="EMBL" id="KAF4125756.1"/>
    </source>
</evidence>
<reference evidence="4" key="1">
    <citation type="submission" date="2020-03" db="EMBL/GenBank/DDBJ databases">
        <title>Site-based positive gene gene selection in Geosmithia morbida across the United States reveals a broad range of putative effectors and factors for local host and environmental adapation.</title>
        <authorList>
            <person name="Onufrak A."/>
            <person name="Murdoch R.W."/>
            <person name="Gazis R."/>
            <person name="Huff M."/>
            <person name="Staton M."/>
            <person name="Klingeman W."/>
            <person name="Hadziabdic D."/>
        </authorList>
    </citation>
    <scope>NUCLEOTIDE SEQUENCE</scope>
    <source>
        <strain evidence="4">1262</strain>
    </source>
</reference>
<feature type="region of interest" description="Disordered" evidence="2">
    <location>
        <begin position="111"/>
        <end position="172"/>
    </location>
</feature>
<feature type="domain" description="Up-regulated during septation protein 1" evidence="3">
    <location>
        <begin position="403"/>
        <end position="519"/>
    </location>
</feature>
<evidence type="ECO:0000256" key="1">
    <source>
        <dbReference type="SAM" id="Coils"/>
    </source>
</evidence>
<dbReference type="Proteomes" id="UP000749293">
    <property type="component" value="Unassembled WGS sequence"/>
</dbReference>
<evidence type="ECO:0000259" key="3">
    <source>
        <dbReference type="Pfam" id="PF15456"/>
    </source>
</evidence>
<feature type="compositionally biased region" description="Pro residues" evidence="2">
    <location>
        <begin position="705"/>
        <end position="715"/>
    </location>
</feature>
<dbReference type="Pfam" id="PF15456">
    <property type="entry name" value="Uds1"/>
    <property type="match status" value="1"/>
</dbReference>
<feature type="compositionally biased region" description="Polar residues" evidence="2">
    <location>
        <begin position="54"/>
        <end position="68"/>
    </location>
</feature>
<keyword evidence="1" id="KW-0175">Coiled coil</keyword>
<evidence type="ECO:0000313" key="5">
    <source>
        <dbReference type="Proteomes" id="UP000749293"/>
    </source>
</evidence>
<dbReference type="OrthoDB" id="5429395at2759"/>
<dbReference type="GeneID" id="55967231"/>
<feature type="compositionally biased region" description="Low complexity" evidence="2">
    <location>
        <begin position="233"/>
        <end position="268"/>
    </location>
</feature>
<organism evidence="4 5">
    <name type="scientific">Geosmithia morbida</name>
    <dbReference type="NCBI Taxonomy" id="1094350"/>
    <lineage>
        <taxon>Eukaryota</taxon>
        <taxon>Fungi</taxon>
        <taxon>Dikarya</taxon>
        <taxon>Ascomycota</taxon>
        <taxon>Pezizomycotina</taxon>
        <taxon>Sordariomycetes</taxon>
        <taxon>Hypocreomycetidae</taxon>
        <taxon>Hypocreales</taxon>
        <taxon>Bionectriaceae</taxon>
        <taxon>Geosmithia</taxon>
    </lineage>
</organism>
<proteinExistence type="predicted"/>
<keyword evidence="5" id="KW-1185">Reference proteome</keyword>
<feature type="region of interest" description="Disordered" evidence="2">
    <location>
        <begin position="47"/>
        <end position="68"/>
    </location>
</feature>
<accession>A0A9P4Z1L9</accession>
<dbReference type="InterPro" id="IPR029191">
    <property type="entry name" value="Uds1"/>
</dbReference>